<dbReference type="EMBL" id="JANUAU010000010">
    <property type="protein sequence ID" value="MCS3678927.1"/>
    <property type="molecule type" value="Genomic_DNA"/>
</dbReference>
<dbReference type="Proteomes" id="UP001155027">
    <property type="component" value="Unassembled WGS sequence"/>
</dbReference>
<evidence type="ECO:0000313" key="1">
    <source>
        <dbReference type="EMBL" id="MCS3678927.1"/>
    </source>
</evidence>
<proteinExistence type="predicted"/>
<organism evidence="1 2">
    <name type="scientific">Salinibacter ruber</name>
    <dbReference type="NCBI Taxonomy" id="146919"/>
    <lineage>
        <taxon>Bacteria</taxon>
        <taxon>Pseudomonadati</taxon>
        <taxon>Rhodothermota</taxon>
        <taxon>Rhodothermia</taxon>
        <taxon>Rhodothermales</taxon>
        <taxon>Salinibacteraceae</taxon>
        <taxon>Salinibacter</taxon>
    </lineage>
</organism>
<comment type="caution">
    <text evidence="1">The sequence shown here is derived from an EMBL/GenBank/DDBJ whole genome shotgun (WGS) entry which is preliminary data.</text>
</comment>
<protein>
    <submittedName>
        <fullName evidence="1">Uncharacterized protein</fullName>
    </submittedName>
</protein>
<reference evidence="1" key="1">
    <citation type="submission" date="2022-08" db="EMBL/GenBank/DDBJ databases">
        <title>Genomic Encyclopedia of Type Strains, Phase V (KMG-V): Genome sequencing to study the core and pangenomes of soil and plant-associated prokaryotes.</title>
        <authorList>
            <person name="Whitman W."/>
        </authorList>
    </citation>
    <scope>NUCLEOTIDE SEQUENCE</scope>
    <source>
        <strain evidence="1">0</strain>
    </source>
</reference>
<accession>A0A9X2Q0T1</accession>
<evidence type="ECO:0000313" key="2">
    <source>
        <dbReference type="Proteomes" id="UP001155027"/>
    </source>
</evidence>
<gene>
    <name evidence="1" type="ORF">GGP71_002869</name>
</gene>
<sequence>MVLKNNAAPQSPPKQSVRMTGWQGRAGQFPLAGRQVWHRDARTLKSLQDEGMVLGMQPCPLRFRAKFHQYRRGPKIFPRLVLIV</sequence>
<dbReference type="AlphaFoldDB" id="A0A9X2Q0T1"/>
<name>A0A9X2Q0T1_9BACT</name>